<name>A0A0D5NRD9_9BACL</name>
<dbReference type="Gene3D" id="3.20.20.140">
    <property type="entry name" value="Metal-dependent hydrolases"/>
    <property type="match status" value="1"/>
</dbReference>
<sequence length="845" mass="98872">MIKTSRQRYGSLKKCEFHLHTPASYDYNLIEGKEYVELNDIEVINLATEEGFLTIEQQQHLLNNIDDYRNSNYKQNIEGKDIPYDSFKEYLSYMLIAYKLYKNEIEVVIISDHNTIKGYKKLKYALNEFFIQKIKGNKNIKTKLISLFLGVEISCSEKNHLIVIFDESNYNQLESYLNEIILTEKDGTYCTSLQVFEDIKKYDGIAYLAHMNTSNYNGSSAYKKKLFNLPQMNIIGLTDKTTKDRELQKIIHYNKDAKRKFGFVYEGDSHSIASIGVKSTWVKFNKVDFASLKKAVYNHNISIYIEKPNKLDKFIKGLAIETGTDGFLKSNPNNNKNPFSSKYLIIDFSRDLNCIIGGRGTGKSTLLNIIETSASLEIDEIEKLKFICRHKVIYIVFFYMDCDYILRFIPQTKDISKYYFIEDEFIEKTYKKKTKTTYTLISNHWVQLFRVQENNVFEPVPDKSVLEILQQLFKKSYSINNIINQINNGEIGQFIKDTIFYGVDYKESTELIEKLITSHDRSFNKYLRDNAIRILSAVDTHNKLVSKKIDDFNIQNSETIRIIQSPKKKRVEYYLNDLLEVIRSNSHVAGTVLTWNDVERFIIQTSKQMGYLNFLYLLFNKKFIEIDKSNQISSFVQEEKSFKLVEMELKEITKENLISIYRAIYDKITSNRNEVQRSIQKWYEVLDDFSLEFNINLKESTRTEASVIKNIEHLSLGQKVVAILTFLFNFGNYINDTTPLLIDQPEDNLDNQYIYKNLVESLKKIKNNRQVIIATHSSTIVTNADAEQVIVMDSNYKNAWIEAKGYPSDKLIIRHILNYMEGGKESFKHKIETYSLYEEDLILKH</sequence>
<dbReference type="KEGG" id="pbj:VN24_19075"/>
<dbReference type="EMBL" id="CP011058">
    <property type="protein sequence ID" value="AJY77851.1"/>
    <property type="molecule type" value="Genomic_DNA"/>
</dbReference>
<reference evidence="2" key="2">
    <citation type="submission" date="2015-03" db="EMBL/GenBank/DDBJ databases">
        <title>Genome sequence of Paenibacillus beijingensis strain DSM 24997T.</title>
        <authorList>
            <person name="Kwak Y."/>
            <person name="Shin J.-H."/>
        </authorList>
    </citation>
    <scope>NUCLEOTIDE SEQUENCE [LARGE SCALE GENOMIC DNA]</scope>
    <source>
        <strain evidence="2">DSM 24997</strain>
    </source>
</reference>
<dbReference type="NCBIfam" id="NF045781">
    <property type="entry name" value="Spaf1101_AAA_ATP"/>
    <property type="match status" value="1"/>
</dbReference>
<dbReference type="PANTHER" id="PTHR32182:SF22">
    <property type="entry name" value="ATP-DEPENDENT ENDONUCLEASE, OLD FAMILY-RELATED"/>
    <property type="match status" value="1"/>
</dbReference>
<evidence type="ECO:0008006" key="3">
    <source>
        <dbReference type="Google" id="ProtNLM"/>
    </source>
</evidence>
<dbReference type="STRING" id="1126833.VN24_19075"/>
<dbReference type="Gene3D" id="3.40.50.300">
    <property type="entry name" value="P-loop containing nucleotide triphosphate hydrolases"/>
    <property type="match status" value="2"/>
</dbReference>
<dbReference type="PATRIC" id="fig|1126833.4.peg.4199"/>
<dbReference type="AlphaFoldDB" id="A0A0D5NRD9"/>
<dbReference type="Proteomes" id="UP000032633">
    <property type="component" value="Chromosome"/>
</dbReference>
<evidence type="ECO:0000313" key="1">
    <source>
        <dbReference type="EMBL" id="AJY77851.1"/>
    </source>
</evidence>
<protein>
    <recommendedName>
        <fullName evidence="3">Rad50/SbcC-type AAA domain-containing protein</fullName>
    </recommendedName>
</protein>
<gene>
    <name evidence="1" type="ORF">VN24_19075</name>
</gene>
<dbReference type="SUPFAM" id="SSF89550">
    <property type="entry name" value="PHP domain-like"/>
    <property type="match status" value="1"/>
</dbReference>
<dbReference type="InterPro" id="IPR054798">
    <property type="entry name" value="Spaf_1101-like"/>
</dbReference>
<dbReference type="PANTHER" id="PTHR32182">
    <property type="entry name" value="DNA REPLICATION AND REPAIR PROTEIN RECF"/>
    <property type="match status" value="1"/>
</dbReference>
<dbReference type="SUPFAM" id="SSF52540">
    <property type="entry name" value="P-loop containing nucleoside triphosphate hydrolases"/>
    <property type="match status" value="1"/>
</dbReference>
<dbReference type="InterPro" id="IPR016195">
    <property type="entry name" value="Pol/histidinol_Pase-like"/>
</dbReference>
<accession>A0A0D5NRD9</accession>
<dbReference type="HOGENOM" id="CLU_018091_0_0_9"/>
<evidence type="ECO:0000313" key="2">
    <source>
        <dbReference type="Proteomes" id="UP000032633"/>
    </source>
</evidence>
<reference evidence="1 2" key="1">
    <citation type="journal article" date="2015" name="J. Biotechnol.">
        <title>Complete genome sequence of Paenibacillus beijingensis 7188(T) (=DSM 24997(T)), a novel rhizobacterium from jujube garden soil.</title>
        <authorList>
            <person name="Kwak Y."/>
            <person name="Shin J.H."/>
        </authorList>
    </citation>
    <scope>NUCLEOTIDE SEQUENCE [LARGE SCALE GENOMIC DNA]</scope>
    <source>
        <strain evidence="1 2">DSM 24997</strain>
    </source>
</reference>
<organism evidence="1 2">
    <name type="scientific">Paenibacillus beijingensis</name>
    <dbReference type="NCBI Taxonomy" id="1126833"/>
    <lineage>
        <taxon>Bacteria</taxon>
        <taxon>Bacillati</taxon>
        <taxon>Bacillota</taxon>
        <taxon>Bacilli</taxon>
        <taxon>Bacillales</taxon>
        <taxon>Paenibacillaceae</taxon>
        <taxon>Paenibacillus</taxon>
    </lineage>
</organism>
<keyword evidence="2" id="KW-1185">Reference proteome</keyword>
<dbReference type="InterPro" id="IPR027417">
    <property type="entry name" value="P-loop_NTPase"/>
</dbReference>
<dbReference type="GO" id="GO:0006302">
    <property type="term" value="P:double-strand break repair"/>
    <property type="evidence" value="ECO:0007669"/>
    <property type="project" value="TreeGrafter"/>
</dbReference>
<dbReference type="GO" id="GO:0000731">
    <property type="term" value="P:DNA synthesis involved in DNA repair"/>
    <property type="evidence" value="ECO:0007669"/>
    <property type="project" value="TreeGrafter"/>
</dbReference>
<proteinExistence type="predicted"/>